<keyword evidence="3" id="KW-0863">Zinc-finger</keyword>
<dbReference type="SUPFAM" id="SSF53098">
    <property type="entry name" value="Ribonuclease H-like"/>
    <property type="match status" value="1"/>
</dbReference>
<evidence type="ECO:0000313" key="7">
    <source>
        <dbReference type="EMBL" id="KAJ2921481.1"/>
    </source>
</evidence>
<protein>
    <submittedName>
        <fullName evidence="7">Uncharacterized protein</fullName>
    </submittedName>
</protein>
<evidence type="ECO:0000256" key="4">
    <source>
        <dbReference type="ARBA" id="ARBA00022833"/>
    </source>
</evidence>
<accession>A0A9W8IR11</accession>
<organism evidence="7 8">
    <name type="scientific">Candolleomyces eurysporus</name>
    <dbReference type="NCBI Taxonomy" id="2828524"/>
    <lineage>
        <taxon>Eukaryota</taxon>
        <taxon>Fungi</taxon>
        <taxon>Dikarya</taxon>
        <taxon>Basidiomycota</taxon>
        <taxon>Agaricomycotina</taxon>
        <taxon>Agaricomycetes</taxon>
        <taxon>Agaricomycetidae</taxon>
        <taxon>Agaricales</taxon>
        <taxon>Agaricineae</taxon>
        <taxon>Psathyrellaceae</taxon>
        <taxon>Candolleomyces</taxon>
    </lineage>
</organism>
<evidence type="ECO:0000313" key="8">
    <source>
        <dbReference type="Proteomes" id="UP001140091"/>
    </source>
</evidence>
<dbReference type="PANTHER" id="PTHR46481:SF10">
    <property type="entry name" value="ZINC FINGER BED DOMAIN-CONTAINING PROTEIN 39"/>
    <property type="match status" value="1"/>
</dbReference>
<comment type="caution">
    <text evidence="7">The sequence shown here is derived from an EMBL/GenBank/DDBJ whole genome shotgun (WGS) entry which is preliminary data.</text>
</comment>
<reference evidence="7" key="1">
    <citation type="submission" date="2022-06" db="EMBL/GenBank/DDBJ databases">
        <title>Genome Sequence of Candolleomyces eurysporus.</title>
        <authorList>
            <person name="Buettner E."/>
        </authorList>
    </citation>
    <scope>NUCLEOTIDE SEQUENCE</scope>
    <source>
        <strain evidence="7">VTCC 930004</strain>
    </source>
</reference>
<comment type="subcellular location">
    <subcellularLocation>
        <location evidence="1">Nucleus</location>
    </subcellularLocation>
</comment>
<dbReference type="AlphaFoldDB" id="A0A9W8IR11"/>
<evidence type="ECO:0000256" key="6">
    <source>
        <dbReference type="SAM" id="MobiDB-lite"/>
    </source>
</evidence>
<feature type="compositionally biased region" description="Polar residues" evidence="6">
    <location>
        <begin position="1"/>
        <end position="10"/>
    </location>
</feature>
<feature type="compositionally biased region" description="Acidic residues" evidence="6">
    <location>
        <begin position="31"/>
        <end position="49"/>
    </location>
</feature>
<feature type="non-terminal residue" evidence="7">
    <location>
        <position position="1"/>
    </location>
</feature>
<sequence length="283" mass="32699">MKGGPQTTGTREPAPSSGDSFDLGDIANNIEQEEKEMDEGPVESDEELDEDELEMFEKALGKKIDEVAVPSKPVRLVLTKLQKIAYAIKNSPMIILPRWKALIEEVATTRWNSTYNMVRFVWVYQQVIDQLTSQRDLDLRKFKLTDKEWELVKQLHDTLKVFKMMTLHFSSETASLTDVIPAMDQMYSELTTAAKNKELHISLRSALSLGVDLLNKYYSLTDESEVYQIAIILHPSYKLCYLKKAGWPEEWRMTAENIVRDDTTVFAFLRINTKFIEYHSQFN</sequence>
<keyword evidence="8" id="KW-1185">Reference proteome</keyword>
<keyword evidence="4" id="KW-0862">Zinc</keyword>
<dbReference type="GO" id="GO:0008270">
    <property type="term" value="F:zinc ion binding"/>
    <property type="evidence" value="ECO:0007669"/>
    <property type="project" value="UniProtKB-KW"/>
</dbReference>
<evidence type="ECO:0000256" key="3">
    <source>
        <dbReference type="ARBA" id="ARBA00022771"/>
    </source>
</evidence>
<dbReference type="GO" id="GO:0005634">
    <property type="term" value="C:nucleus"/>
    <property type="evidence" value="ECO:0007669"/>
    <property type="project" value="UniProtKB-SubCell"/>
</dbReference>
<dbReference type="Proteomes" id="UP001140091">
    <property type="component" value="Unassembled WGS sequence"/>
</dbReference>
<dbReference type="EMBL" id="JANBPK010001595">
    <property type="protein sequence ID" value="KAJ2921481.1"/>
    <property type="molecule type" value="Genomic_DNA"/>
</dbReference>
<feature type="region of interest" description="Disordered" evidence="6">
    <location>
        <begin position="1"/>
        <end position="49"/>
    </location>
</feature>
<proteinExistence type="predicted"/>
<keyword evidence="5" id="KW-0539">Nucleus</keyword>
<dbReference type="InterPro" id="IPR012337">
    <property type="entry name" value="RNaseH-like_sf"/>
</dbReference>
<evidence type="ECO:0000256" key="1">
    <source>
        <dbReference type="ARBA" id="ARBA00004123"/>
    </source>
</evidence>
<dbReference type="PANTHER" id="PTHR46481">
    <property type="entry name" value="ZINC FINGER BED DOMAIN-CONTAINING PROTEIN 4"/>
    <property type="match status" value="1"/>
</dbReference>
<dbReference type="InterPro" id="IPR052035">
    <property type="entry name" value="ZnF_BED_domain_contain"/>
</dbReference>
<keyword evidence="2" id="KW-0479">Metal-binding</keyword>
<evidence type="ECO:0000256" key="2">
    <source>
        <dbReference type="ARBA" id="ARBA00022723"/>
    </source>
</evidence>
<evidence type="ECO:0000256" key="5">
    <source>
        <dbReference type="ARBA" id="ARBA00023242"/>
    </source>
</evidence>
<dbReference type="OrthoDB" id="3359487at2759"/>
<gene>
    <name evidence="7" type="ORF">H1R20_g15613</name>
</gene>
<name>A0A9W8IR11_9AGAR</name>